<evidence type="ECO:0000256" key="2">
    <source>
        <dbReference type="ARBA" id="ARBA00022741"/>
    </source>
</evidence>
<sequence>MAKQPGAMDFCLIEGLSEDTLVENLKQRFAADAIYTYIGNVVVACNPYKKIDSLYTQQQIMQYRGANYFEVSPHIYSLADSAYGSMISSGRDQVVIISGESGSGKTEASKIFMKYVAAVSASTEKVDHIKDQLLNSNPCLEAFGNAKTTRNDNSSRFGKYMDIQFDYKGVPQGGRITTYLLEKSRVVQPADGERSFHIFYQLLRSEDQSLLQKLKLTSNISDYEYLSKSNCDTVPGVDDKVEFANVLNALKTIGISPKAQDALFDGIAAILHLGNVKFERDQVVECADPSSNEKYEEGSKISTPDAVLKIASCLGISAEKLTKALTKRSIQDKHKKQNITVPLTTEQASHTRDALAKALYGRLFGYLVSQINALIGSKDKTQSRRSVMGVLDIYGFEIMSKNSFEQFLINYCNEKLQQLFIQLTLKGEQEEYAKEPICELIEGKPRGVLALLDEQCNMPGDVTDKTFLDKLDSQITQNKFYDSRVKSRNDKALAANPAAFLVKHYAGDVLYQVDGFVEKNKDFLFRDVLYLINESSKSEFVEIFPETARDDVMKRPESLGNQFKSSMGSLIENLMTKNPYYIRCLKPNGEKKGDVFDEELVRHQCRYLGLQESVRVRRAGFSYRTTFTKFLDRYKMLGGRDTWPTYKGDVKEGIIKMMDGLGFIESKDYQLGLTKVFVKNPKTLLSLEERRNAHKDILATKISARYKAYIACKKYKRTRQLVIRLQANVRRTQYRRRFVAMILGIKLLNRVGRGYLVRKWYRHAKMAMPKYAAPTIQRVFRHYMYRKYFLNARDACIKAGKEWRTMKWPKIAQNRKSKIAVELMKTIYCRVMAKSYRKSLTAEQTEALAWKASASDFLSKKATYGSTLPIKFVPDHIELGGKKVKWTVPQSETLLSAIPAVKHHRHNASKAVERYLVLTDTQIYSLEGSTSKESIQLTNISGASLSLLRDGFFALHVRGEARGDVLYRSDEYAIEFVSRIIAALKAKKRVMKISVDNKLQINIPKNSNTQTINVEFKAVPNTPTPTIQAKGSNNFIITTQ</sequence>
<evidence type="ECO:0008006" key="12">
    <source>
        <dbReference type="Google" id="ProtNLM"/>
    </source>
</evidence>
<dbReference type="PANTHER" id="PTHR13140:SF679">
    <property type="entry name" value="UNCONVENTIONAL MYOSIN IC"/>
    <property type="match status" value="1"/>
</dbReference>
<proteinExistence type="inferred from homology"/>
<evidence type="ECO:0000259" key="8">
    <source>
        <dbReference type="PROSITE" id="PS51456"/>
    </source>
</evidence>
<dbReference type="PROSITE" id="PS51456">
    <property type="entry name" value="MYOSIN_MOTOR"/>
    <property type="match status" value="1"/>
</dbReference>
<dbReference type="InterPro" id="IPR001609">
    <property type="entry name" value="Myosin_head_motor_dom-like"/>
</dbReference>
<dbReference type="PRINTS" id="PR00193">
    <property type="entry name" value="MYOSINHEAVY"/>
</dbReference>
<dbReference type="STRING" id="1806994.A0A507BS32"/>
<dbReference type="AlphaFoldDB" id="A0A507BS32"/>
<evidence type="ECO:0000256" key="3">
    <source>
        <dbReference type="ARBA" id="ARBA00022840"/>
    </source>
</evidence>
<protein>
    <recommendedName>
        <fullName evidence="12">Myosin motor domain-containing protein</fullName>
    </recommendedName>
</protein>
<dbReference type="Gene3D" id="1.20.58.530">
    <property type="match status" value="1"/>
</dbReference>
<dbReference type="GeneID" id="42005679"/>
<keyword evidence="6 7" id="KW-0009">Actin-binding</keyword>
<dbReference type="PROSITE" id="PS51757">
    <property type="entry name" value="TH1"/>
    <property type="match status" value="1"/>
</dbReference>
<organism evidence="10 11">
    <name type="scientific">Synchytrium microbalum</name>
    <dbReference type="NCBI Taxonomy" id="1806994"/>
    <lineage>
        <taxon>Eukaryota</taxon>
        <taxon>Fungi</taxon>
        <taxon>Fungi incertae sedis</taxon>
        <taxon>Chytridiomycota</taxon>
        <taxon>Chytridiomycota incertae sedis</taxon>
        <taxon>Chytridiomycetes</taxon>
        <taxon>Synchytriales</taxon>
        <taxon>Synchytriaceae</taxon>
        <taxon>Synchytrium</taxon>
    </lineage>
</organism>
<evidence type="ECO:0000256" key="6">
    <source>
        <dbReference type="ARBA" id="ARBA00023203"/>
    </source>
</evidence>
<dbReference type="GO" id="GO:0007015">
    <property type="term" value="P:actin filament organization"/>
    <property type="evidence" value="ECO:0007669"/>
    <property type="project" value="TreeGrafter"/>
</dbReference>
<dbReference type="PANTHER" id="PTHR13140">
    <property type="entry name" value="MYOSIN"/>
    <property type="match status" value="1"/>
</dbReference>
<feature type="domain" description="Myosin motor" evidence="8">
    <location>
        <begin position="5"/>
        <end position="692"/>
    </location>
</feature>
<dbReference type="Gene3D" id="3.40.850.10">
    <property type="entry name" value="Kinesin motor domain"/>
    <property type="match status" value="1"/>
</dbReference>
<evidence type="ECO:0000256" key="7">
    <source>
        <dbReference type="PROSITE-ProRule" id="PRU00782"/>
    </source>
</evidence>
<feature type="binding site" evidence="7">
    <location>
        <begin position="99"/>
        <end position="106"/>
    </location>
    <ligand>
        <name>ATP</name>
        <dbReference type="ChEBI" id="CHEBI:30616"/>
    </ligand>
</feature>
<dbReference type="InterPro" id="IPR027417">
    <property type="entry name" value="P-loop_NTPase"/>
</dbReference>
<dbReference type="GO" id="GO:0005524">
    <property type="term" value="F:ATP binding"/>
    <property type="evidence" value="ECO:0007669"/>
    <property type="project" value="UniProtKB-UniRule"/>
</dbReference>
<gene>
    <name evidence="10" type="ORF">SmJEL517_g04454</name>
</gene>
<accession>A0A507BS32</accession>
<dbReference type="Pfam" id="PF06017">
    <property type="entry name" value="Myosin_TH1"/>
    <property type="match status" value="1"/>
</dbReference>
<reference evidence="10 11" key="1">
    <citation type="journal article" date="2019" name="Sci. Rep.">
        <title>Comparative genomics of chytrid fungi reveal insights into the obligate biotrophic and pathogenic lifestyle of Synchytrium endobioticum.</title>
        <authorList>
            <person name="van de Vossenberg B.T.L.H."/>
            <person name="Warris S."/>
            <person name="Nguyen H.D.T."/>
            <person name="van Gent-Pelzer M.P.E."/>
            <person name="Joly D.L."/>
            <person name="van de Geest H.C."/>
            <person name="Bonants P.J.M."/>
            <person name="Smith D.S."/>
            <person name="Levesque C.A."/>
            <person name="van der Lee T.A.J."/>
        </authorList>
    </citation>
    <scope>NUCLEOTIDE SEQUENCE [LARGE SCALE GENOMIC DNA]</scope>
    <source>
        <strain evidence="10 11">JEL517</strain>
    </source>
</reference>
<dbReference type="GO" id="GO:0006897">
    <property type="term" value="P:endocytosis"/>
    <property type="evidence" value="ECO:0007669"/>
    <property type="project" value="TreeGrafter"/>
</dbReference>
<dbReference type="Proteomes" id="UP000319731">
    <property type="component" value="Unassembled WGS sequence"/>
</dbReference>
<keyword evidence="3 7" id="KW-0067">ATP-binding</keyword>
<keyword evidence="4 7" id="KW-0518">Myosin</keyword>
<comment type="caution">
    <text evidence="10">The sequence shown here is derived from an EMBL/GenBank/DDBJ whole genome shotgun (WGS) entry which is preliminary data.</text>
</comment>
<keyword evidence="2 7" id="KW-0547">Nucleotide-binding</keyword>
<dbReference type="GO" id="GO:0030048">
    <property type="term" value="P:actin filament-based movement"/>
    <property type="evidence" value="ECO:0007669"/>
    <property type="project" value="TreeGrafter"/>
</dbReference>
<keyword evidence="5 7" id="KW-0505">Motor protein</keyword>
<dbReference type="GO" id="GO:0000146">
    <property type="term" value="F:microfilament motor activity"/>
    <property type="evidence" value="ECO:0007669"/>
    <property type="project" value="TreeGrafter"/>
</dbReference>
<evidence type="ECO:0000313" key="11">
    <source>
        <dbReference type="Proteomes" id="UP000319731"/>
    </source>
</evidence>
<dbReference type="SUPFAM" id="SSF52540">
    <property type="entry name" value="P-loop containing nucleoside triphosphate hydrolases"/>
    <property type="match status" value="1"/>
</dbReference>
<dbReference type="SMART" id="SM00242">
    <property type="entry name" value="MYSc"/>
    <property type="match status" value="1"/>
</dbReference>
<name>A0A507BS32_9FUNG</name>
<dbReference type="Gene3D" id="1.10.10.820">
    <property type="match status" value="1"/>
</dbReference>
<dbReference type="GO" id="GO:0005886">
    <property type="term" value="C:plasma membrane"/>
    <property type="evidence" value="ECO:0007669"/>
    <property type="project" value="TreeGrafter"/>
</dbReference>
<dbReference type="GO" id="GO:0005737">
    <property type="term" value="C:cytoplasm"/>
    <property type="evidence" value="ECO:0007669"/>
    <property type="project" value="TreeGrafter"/>
</dbReference>
<dbReference type="PROSITE" id="PS50096">
    <property type="entry name" value="IQ"/>
    <property type="match status" value="1"/>
</dbReference>
<dbReference type="InterPro" id="IPR036961">
    <property type="entry name" value="Kinesin_motor_dom_sf"/>
</dbReference>
<evidence type="ECO:0000259" key="9">
    <source>
        <dbReference type="PROSITE" id="PS51757"/>
    </source>
</evidence>
<comment type="similarity">
    <text evidence="1 7">Belongs to the TRAFAC class myosin-kinesin ATPase superfamily. Myosin family.</text>
</comment>
<dbReference type="GO" id="GO:0051015">
    <property type="term" value="F:actin filament binding"/>
    <property type="evidence" value="ECO:0007669"/>
    <property type="project" value="TreeGrafter"/>
</dbReference>
<feature type="region of interest" description="Actin-binding" evidence="7">
    <location>
        <begin position="567"/>
        <end position="589"/>
    </location>
</feature>
<evidence type="ECO:0000313" key="10">
    <source>
        <dbReference type="EMBL" id="TPX32450.1"/>
    </source>
</evidence>
<evidence type="ECO:0000256" key="1">
    <source>
        <dbReference type="ARBA" id="ARBA00008314"/>
    </source>
</evidence>
<keyword evidence="11" id="KW-1185">Reference proteome</keyword>
<dbReference type="OrthoDB" id="6108017at2759"/>
<evidence type="ECO:0000256" key="4">
    <source>
        <dbReference type="ARBA" id="ARBA00023123"/>
    </source>
</evidence>
<dbReference type="EMBL" id="QEAO01000030">
    <property type="protein sequence ID" value="TPX32450.1"/>
    <property type="molecule type" value="Genomic_DNA"/>
</dbReference>
<feature type="domain" description="TH1" evidence="9">
    <location>
        <begin position="861"/>
        <end position="1040"/>
    </location>
</feature>
<dbReference type="Pfam" id="PF00063">
    <property type="entry name" value="Myosin_head"/>
    <property type="match status" value="1"/>
</dbReference>
<evidence type="ECO:0000256" key="5">
    <source>
        <dbReference type="ARBA" id="ARBA00023175"/>
    </source>
</evidence>
<dbReference type="FunFam" id="1.20.58.530:FF:000004">
    <property type="entry name" value="Unconventional myosin ID"/>
    <property type="match status" value="1"/>
</dbReference>
<dbReference type="Gene3D" id="1.20.120.720">
    <property type="entry name" value="Myosin VI head, motor domain, U50 subdomain"/>
    <property type="match status" value="1"/>
</dbReference>
<dbReference type="Gene3D" id="1.20.5.4820">
    <property type="match status" value="1"/>
</dbReference>
<dbReference type="RefSeq" id="XP_031023658.1">
    <property type="nucleotide sequence ID" value="XM_031170382.1"/>
</dbReference>
<dbReference type="InterPro" id="IPR010926">
    <property type="entry name" value="Myosin_TH1"/>
</dbReference>
<dbReference type="FunFam" id="1.10.10.820:FF:000001">
    <property type="entry name" value="Myosin heavy chain"/>
    <property type="match status" value="1"/>
</dbReference>
<dbReference type="GO" id="GO:0016459">
    <property type="term" value="C:myosin complex"/>
    <property type="evidence" value="ECO:0007669"/>
    <property type="project" value="UniProtKB-KW"/>
</dbReference>